<reference evidence="2" key="1">
    <citation type="submission" date="2025-08" db="UniProtKB">
        <authorList>
            <consortium name="RefSeq"/>
        </authorList>
    </citation>
    <scope>IDENTIFICATION</scope>
    <source>
        <tissue evidence="2">Muscle</tissue>
    </source>
</reference>
<gene>
    <name evidence="2" type="primary">LOC117242295</name>
</gene>
<dbReference type="Proteomes" id="UP000504631">
    <property type="component" value="Unplaced"/>
</dbReference>
<proteinExistence type="predicted"/>
<dbReference type="AlphaFoldDB" id="A0A6J3LH63"/>
<accession>A0A6J3LH63</accession>
<dbReference type="RefSeq" id="XP_033364722.1">
    <property type="nucleotide sequence ID" value="XM_033508831.1"/>
</dbReference>
<evidence type="ECO:0000313" key="1">
    <source>
        <dbReference type="Proteomes" id="UP000504631"/>
    </source>
</evidence>
<dbReference type="KEGG" id="bvk:117242295"/>
<dbReference type="GeneID" id="117242295"/>
<keyword evidence="1" id="KW-1185">Reference proteome</keyword>
<name>A0A6J3LH63_9HYME</name>
<protein>
    <submittedName>
        <fullName evidence="2">Uncharacterized protein LOC117242295</fullName>
    </submittedName>
</protein>
<evidence type="ECO:0000313" key="2">
    <source>
        <dbReference type="RefSeq" id="XP_033364722.1"/>
    </source>
</evidence>
<sequence length="108" mass="12310">MLLATRPVRCLVDGLKNNLIVLQQSLEQKFLRIILETRPRCDQAVSLRLTTDEEAACRHAVRLSVLFESLSARSMSKKFEEDVWSSSNIFPSALPHHWDNVTSVDCNL</sequence>
<organism evidence="1 2">
    <name type="scientific">Bombus vosnesenskii</name>
    <dbReference type="NCBI Taxonomy" id="207650"/>
    <lineage>
        <taxon>Eukaryota</taxon>
        <taxon>Metazoa</taxon>
        <taxon>Ecdysozoa</taxon>
        <taxon>Arthropoda</taxon>
        <taxon>Hexapoda</taxon>
        <taxon>Insecta</taxon>
        <taxon>Pterygota</taxon>
        <taxon>Neoptera</taxon>
        <taxon>Endopterygota</taxon>
        <taxon>Hymenoptera</taxon>
        <taxon>Apocrita</taxon>
        <taxon>Aculeata</taxon>
        <taxon>Apoidea</taxon>
        <taxon>Anthophila</taxon>
        <taxon>Apidae</taxon>
        <taxon>Bombus</taxon>
        <taxon>Pyrobombus</taxon>
    </lineage>
</organism>